<evidence type="ECO:0000256" key="1">
    <source>
        <dbReference type="SAM" id="MobiDB-lite"/>
    </source>
</evidence>
<organism evidence="2 3">
    <name type="scientific">Lepidopterella palustris CBS 459.81</name>
    <dbReference type="NCBI Taxonomy" id="1314670"/>
    <lineage>
        <taxon>Eukaryota</taxon>
        <taxon>Fungi</taxon>
        <taxon>Dikarya</taxon>
        <taxon>Ascomycota</taxon>
        <taxon>Pezizomycotina</taxon>
        <taxon>Dothideomycetes</taxon>
        <taxon>Pleosporomycetidae</taxon>
        <taxon>Mytilinidiales</taxon>
        <taxon>Argynnaceae</taxon>
        <taxon>Lepidopterella</taxon>
    </lineage>
</organism>
<dbReference type="InterPro" id="IPR021858">
    <property type="entry name" value="Fun_TF"/>
</dbReference>
<dbReference type="Pfam" id="PF11951">
    <property type="entry name" value="Fungal_trans_2"/>
    <property type="match status" value="1"/>
</dbReference>
<keyword evidence="3" id="KW-1185">Reference proteome</keyword>
<sequence length="708" mass="78172">MMSAPTGVASASLLFPHDDSRAALTVPRLSPASTDSGQSWRSYASENVPGQQRRRNSRPSASPTNDNGLLWVTATNPDEFKQKKVMRKVRKQAMNDHLSKRSKDVTSTSRLENGARVPRTGRLRLHSEESSASQTIDGDDQSPDFTPNDLARKLFYQTGRRPSPTESVETCPIAEEEEPTSSLAIQSPTHVQREKQWEKQMMTPVPNPNFIQRSLITASRRIQLPYDLQKVGPLESIGTPLDPFRTMPQVAHPRVSIEQLKFHCSRFFGTKAMGLSWVPALIRSRHAFLSTLCVASTHLDAISNLPTESLETLAIRQEVIHLIGRSLLHPRTAVDDFTIIALVQLICSEIVAGNEAALQYHEAGMEAMVKQRGGLDRLGVSGALASILTAVSFQSAIFRERQPRSMYPNYCSTLPLPPIPASKPIPESPLFCPRDDFETIKRSPRCFKHTLDLLCDVRDMTELFLDTASSLTTSQGRRKEEQLKLLFHKIRSLPSSTQLRANNTTSGDWTYEACRIAAVIQATAIIKRIPFSQTAVVATQLQQYAFTTNTLYPRSRNHSRLLTASPGPTSAPFEPPAPNLLQQLRTALENSDLSDCWSDMAGVLFWVSLVGGAAARQSDKVLRKWIVAMAVRCSVVLAFEHGIAVVGALRRLLRVMEGVDVDGGACEETTRRESAVETAGDWAKRRRVDEGVAGLGRKGSGSGSGRFV</sequence>
<dbReference type="PANTHER" id="PTHR37540">
    <property type="entry name" value="TRANSCRIPTION FACTOR (ACR-2), PUTATIVE-RELATED-RELATED"/>
    <property type="match status" value="1"/>
</dbReference>
<protein>
    <submittedName>
        <fullName evidence="2">Uncharacterized protein</fullName>
    </submittedName>
</protein>
<feature type="compositionally biased region" description="Polar residues" evidence="1">
    <location>
        <begin position="58"/>
        <end position="67"/>
    </location>
</feature>
<proteinExistence type="predicted"/>
<reference evidence="2 3" key="1">
    <citation type="journal article" date="2016" name="Nat. Commun.">
        <title>Ectomycorrhizal ecology is imprinted in the genome of the dominant symbiotic fungus Cenococcum geophilum.</title>
        <authorList>
            <consortium name="DOE Joint Genome Institute"/>
            <person name="Peter M."/>
            <person name="Kohler A."/>
            <person name="Ohm R.A."/>
            <person name="Kuo A."/>
            <person name="Krutzmann J."/>
            <person name="Morin E."/>
            <person name="Arend M."/>
            <person name="Barry K.W."/>
            <person name="Binder M."/>
            <person name="Choi C."/>
            <person name="Clum A."/>
            <person name="Copeland A."/>
            <person name="Grisel N."/>
            <person name="Haridas S."/>
            <person name="Kipfer T."/>
            <person name="LaButti K."/>
            <person name="Lindquist E."/>
            <person name="Lipzen A."/>
            <person name="Maire R."/>
            <person name="Meier B."/>
            <person name="Mihaltcheva S."/>
            <person name="Molinier V."/>
            <person name="Murat C."/>
            <person name="Poggeler S."/>
            <person name="Quandt C.A."/>
            <person name="Sperisen C."/>
            <person name="Tritt A."/>
            <person name="Tisserant E."/>
            <person name="Crous P.W."/>
            <person name="Henrissat B."/>
            <person name="Nehls U."/>
            <person name="Egli S."/>
            <person name="Spatafora J.W."/>
            <person name="Grigoriev I.V."/>
            <person name="Martin F.M."/>
        </authorList>
    </citation>
    <scope>NUCLEOTIDE SEQUENCE [LARGE SCALE GENOMIC DNA]</scope>
    <source>
        <strain evidence="2 3">CBS 459.81</strain>
    </source>
</reference>
<name>A0A8E2EAM4_9PEZI</name>
<dbReference type="AlphaFoldDB" id="A0A8E2EAM4"/>
<gene>
    <name evidence="2" type="ORF">K432DRAFT_353202</name>
</gene>
<dbReference type="EMBL" id="KV744964">
    <property type="protein sequence ID" value="OCK80333.1"/>
    <property type="molecule type" value="Genomic_DNA"/>
</dbReference>
<dbReference type="OrthoDB" id="415825at2759"/>
<dbReference type="Proteomes" id="UP000250266">
    <property type="component" value="Unassembled WGS sequence"/>
</dbReference>
<feature type="compositionally biased region" description="Basic and acidic residues" evidence="1">
    <location>
        <begin position="93"/>
        <end position="104"/>
    </location>
</feature>
<feature type="region of interest" description="Disordered" evidence="1">
    <location>
        <begin position="24"/>
        <end position="182"/>
    </location>
</feature>
<accession>A0A8E2EAM4</accession>
<evidence type="ECO:0000313" key="3">
    <source>
        <dbReference type="Proteomes" id="UP000250266"/>
    </source>
</evidence>
<feature type="compositionally biased region" description="Polar residues" evidence="1">
    <location>
        <begin position="31"/>
        <end position="50"/>
    </location>
</feature>
<evidence type="ECO:0000313" key="2">
    <source>
        <dbReference type="EMBL" id="OCK80333.1"/>
    </source>
</evidence>
<dbReference type="PANTHER" id="PTHR37540:SF5">
    <property type="entry name" value="TRANSCRIPTION FACTOR DOMAIN-CONTAINING PROTEIN"/>
    <property type="match status" value="1"/>
</dbReference>